<evidence type="ECO:0000256" key="3">
    <source>
        <dbReference type="ARBA" id="ARBA00023242"/>
    </source>
</evidence>
<dbReference type="HOGENOM" id="CLU_121088_0_0_1"/>
<feature type="domain" description="DNA endonuclease activator Ctp1 C-terminal" evidence="5">
    <location>
        <begin position="19"/>
        <end position="109"/>
    </location>
</feature>
<feature type="compositionally biased region" description="Basic and acidic residues" evidence="4">
    <location>
        <begin position="70"/>
        <end position="86"/>
    </location>
</feature>
<dbReference type="EMBL" id="KI925462">
    <property type="protein sequence ID" value="ETW78470.1"/>
    <property type="molecule type" value="Genomic_DNA"/>
</dbReference>
<gene>
    <name evidence="6" type="ORF">HETIRDRAFT_324863</name>
</gene>
<dbReference type="GO" id="GO:0003684">
    <property type="term" value="F:damaged DNA binding"/>
    <property type="evidence" value="ECO:0007669"/>
    <property type="project" value="TreeGrafter"/>
</dbReference>
<organism evidence="6 7">
    <name type="scientific">Heterobasidion irregulare (strain TC 32-1)</name>
    <dbReference type="NCBI Taxonomy" id="747525"/>
    <lineage>
        <taxon>Eukaryota</taxon>
        <taxon>Fungi</taxon>
        <taxon>Dikarya</taxon>
        <taxon>Basidiomycota</taxon>
        <taxon>Agaricomycotina</taxon>
        <taxon>Agaricomycetes</taxon>
        <taxon>Russulales</taxon>
        <taxon>Bondarzewiaceae</taxon>
        <taxon>Heterobasidion</taxon>
        <taxon>Heterobasidion annosum species complex</taxon>
    </lineage>
</organism>
<dbReference type="GO" id="GO:0010792">
    <property type="term" value="P:DNA double-strand break processing involved in repair via single-strand annealing"/>
    <property type="evidence" value="ECO:0007669"/>
    <property type="project" value="TreeGrafter"/>
</dbReference>
<dbReference type="GeneID" id="20671089"/>
<dbReference type="OrthoDB" id="5801062at2759"/>
<protein>
    <recommendedName>
        <fullName evidence="5">DNA endonuclease activator Ctp1 C-terminal domain-containing protein</fullName>
    </recommendedName>
</protein>
<dbReference type="PANTHER" id="PTHR15107">
    <property type="entry name" value="RETINOBLASTOMA BINDING PROTEIN 8"/>
    <property type="match status" value="1"/>
</dbReference>
<evidence type="ECO:0000256" key="1">
    <source>
        <dbReference type="ARBA" id="ARBA00004123"/>
    </source>
</evidence>
<dbReference type="eggNOG" id="ENOG502S92Z">
    <property type="taxonomic scope" value="Eukaryota"/>
</dbReference>
<dbReference type="PANTHER" id="PTHR15107:SF0">
    <property type="entry name" value="DNA ENDONUCLEASE ACTIVATOR CTP1 C-TERMINAL DOMAIN-CONTAINING PROTEIN"/>
    <property type="match status" value="1"/>
</dbReference>
<sequence>TINAQYEINPDVNEKLDYQFDEVVRGRQARQRLHGTDCDCCRDYYEAVGPLPPRLSAPMWRSPSPSPARPAERQDAIDSHKQEISRHRQQWQRGNTPPDFWVIGFPDTQAASRINAQAEQMHKEKVEMVERETRKEGGMYRKRGQL</sequence>
<dbReference type="RefSeq" id="XP_009550436.1">
    <property type="nucleotide sequence ID" value="XM_009552141.1"/>
</dbReference>
<evidence type="ECO:0000259" key="5">
    <source>
        <dbReference type="Pfam" id="PF08573"/>
    </source>
</evidence>
<dbReference type="InterPro" id="IPR013882">
    <property type="entry name" value="Ctp1_C"/>
</dbReference>
<dbReference type="KEGG" id="hir:HETIRDRAFT_324863"/>
<feature type="non-terminal residue" evidence="6">
    <location>
        <position position="1"/>
    </location>
</feature>
<evidence type="ECO:0000256" key="2">
    <source>
        <dbReference type="ARBA" id="ARBA00022763"/>
    </source>
</evidence>
<feature type="region of interest" description="Disordered" evidence="4">
    <location>
        <begin position="51"/>
        <end position="100"/>
    </location>
</feature>
<keyword evidence="3" id="KW-0539">Nucleus</keyword>
<name>W4JZF9_HETIT</name>
<comment type="subcellular location">
    <subcellularLocation>
        <location evidence="1">Nucleus</location>
    </subcellularLocation>
</comment>
<evidence type="ECO:0000313" key="7">
    <source>
        <dbReference type="Proteomes" id="UP000030671"/>
    </source>
</evidence>
<dbReference type="STRING" id="747525.W4JZF9"/>
<dbReference type="Pfam" id="PF08573">
    <property type="entry name" value="SAE2"/>
    <property type="match status" value="1"/>
</dbReference>
<accession>W4JZF9</accession>
<dbReference type="AlphaFoldDB" id="W4JZF9"/>
<evidence type="ECO:0000313" key="6">
    <source>
        <dbReference type="EMBL" id="ETW78470.1"/>
    </source>
</evidence>
<keyword evidence="2" id="KW-0227">DNA damage</keyword>
<keyword evidence="7" id="KW-1185">Reference proteome</keyword>
<reference evidence="6 7" key="1">
    <citation type="journal article" date="2012" name="New Phytol.">
        <title>Insight into trade-off between wood decay and parasitism from the genome of a fungal forest pathogen.</title>
        <authorList>
            <person name="Olson A."/>
            <person name="Aerts A."/>
            <person name="Asiegbu F."/>
            <person name="Belbahri L."/>
            <person name="Bouzid O."/>
            <person name="Broberg A."/>
            <person name="Canback B."/>
            <person name="Coutinho P.M."/>
            <person name="Cullen D."/>
            <person name="Dalman K."/>
            <person name="Deflorio G."/>
            <person name="van Diepen L.T."/>
            <person name="Dunand C."/>
            <person name="Duplessis S."/>
            <person name="Durling M."/>
            <person name="Gonthier P."/>
            <person name="Grimwood J."/>
            <person name="Fossdal C.G."/>
            <person name="Hansson D."/>
            <person name="Henrissat B."/>
            <person name="Hietala A."/>
            <person name="Himmelstrand K."/>
            <person name="Hoffmeister D."/>
            <person name="Hogberg N."/>
            <person name="James T.Y."/>
            <person name="Karlsson M."/>
            <person name="Kohler A."/>
            <person name="Kues U."/>
            <person name="Lee Y.H."/>
            <person name="Lin Y.C."/>
            <person name="Lind M."/>
            <person name="Lindquist E."/>
            <person name="Lombard V."/>
            <person name="Lucas S."/>
            <person name="Lunden K."/>
            <person name="Morin E."/>
            <person name="Murat C."/>
            <person name="Park J."/>
            <person name="Raffaello T."/>
            <person name="Rouze P."/>
            <person name="Salamov A."/>
            <person name="Schmutz J."/>
            <person name="Solheim H."/>
            <person name="Stahlberg J."/>
            <person name="Velez H."/>
            <person name="de Vries R.P."/>
            <person name="Wiebenga A."/>
            <person name="Woodward S."/>
            <person name="Yakovlev I."/>
            <person name="Garbelotto M."/>
            <person name="Martin F."/>
            <person name="Grigoriev I.V."/>
            <person name="Stenlid J."/>
        </authorList>
    </citation>
    <scope>NUCLEOTIDE SEQUENCE [LARGE SCALE GENOMIC DNA]</scope>
    <source>
        <strain evidence="6 7">TC 32-1</strain>
    </source>
</reference>
<proteinExistence type="predicted"/>
<dbReference type="GO" id="GO:0005634">
    <property type="term" value="C:nucleus"/>
    <property type="evidence" value="ECO:0007669"/>
    <property type="project" value="UniProtKB-SubCell"/>
</dbReference>
<evidence type="ECO:0000256" key="4">
    <source>
        <dbReference type="SAM" id="MobiDB-lite"/>
    </source>
</evidence>
<dbReference type="InParanoid" id="W4JZF9"/>
<dbReference type="Proteomes" id="UP000030671">
    <property type="component" value="Unassembled WGS sequence"/>
</dbReference>
<dbReference type="InterPro" id="IPR033316">
    <property type="entry name" value="RBBP8-like"/>
</dbReference>